<feature type="compositionally biased region" description="Low complexity" evidence="1">
    <location>
        <begin position="89"/>
        <end position="98"/>
    </location>
</feature>
<dbReference type="Proteomes" id="UP000780801">
    <property type="component" value="Unassembled WGS sequence"/>
</dbReference>
<sequence length="249" mass="25299">MLRKSGRISATSASSSANASSGMRRKRKEQECMLRLERVLGLTSNKPMILSVNGPHDMVAYAAGCIVVLYNHKLDRQVGLLCSSTLKTPGSDGVSSSSGVGGSGPGAASASAGPGGVSGVSHGYGSRGLAASTGSPRAGGGSSNSQWMHNAMGSGTVNPMAGLAPMSMEGPSGGSGGNKQGIKPKPISCLSFSPDGQFLAIGETGHQPRILVWEVASQLLVAELHGHKFGVQALQFSPNSKYIVSVGFQ</sequence>
<dbReference type="PANTHER" id="PTHR45589:SF1">
    <property type="entry name" value="WD REPEAT DOMAIN 62, ISOFORM G"/>
    <property type="match status" value="1"/>
</dbReference>
<name>A0A9P6KA57_9FUNG</name>
<feature type="region of interest" description="Disordered" evidence="1">
    <location>
        <begin position="1"/>
        <end position="30"/>
    </location>
</feature>
<feature type="compositionally biased region" description="Low complexity" evidence="1">
    <location>
        <begin position="9"/>
        <end position="21"/>
    </location>
</feature>
<dbReference type="InterPro" id="IPR036322">
    <property type="entry name" value="WD40_repeat_dom_sf"/>
</dbReference>
<dbReference type="InterPro" id="IPR001680">
    <property type="entry name" value="WD40_rpt"/>
</dbReference>
<feature type="non-terminal residue" evidence="2">
    <location>
        <position position="1"/>
    </location>
</feature>
<dbReference type="InterPro" id="IPR052779">
    <property type="entry name" value="WDR62"/>
</dbReference>
<dbReference type="Gene3D" id="2.130.10.10">
    <property type="entry name" value="YVTN repeat-like/Quinoprotein amine dehydrogenase"/>
    <property type="match status" value="1"/>
</dbReference>
<organism evidence="2 3">
    <name type="scientific">Lunasporangiospora selenospora</name>
    <dbReference type="NCBI Taxonomy" id="979761"/>
    <lineage>
        <taxon>Eukaryota</taxon>
        <taxon>Fungi</taxon>
        <taxon>Fungi incertae sedis</taxon>
        <taxon>Mucoromycota</taxon>
        <taxon>Mortierellomycotina</taxon>
        <taxon>Mortierellomycetes</taxon>
        <taxon>Mortierellales</taxon>
        <taxon>Mortierellaceae</taxon>
        <taxon>Lunasporangiospora</taxon>
    </lineage>
</organism>
<protein>
    <submittedName>
        <fullName evidence="2">Uncharacterized protein</fullName>
    </submittedName>
</protein>
<proteinExistence type="predicted"/>
<dbReference type="OrthoDB" id="6252103at2759"/>
<evidence type="ECO:0000256" key="1">
    <source>
        <dbReference type="SAM" id="MobiDB-lite"/>
    </source>
</evidence>
<dbReference type="EMBL" id="JAABOA010005014">
    <property type="protein sequence ID" value="KAF9577300.1"/>
    <property type="molecule type" value="Genomic_DNA"/>
</dbReference>
<feature type="region of interest" description="Disordered" evidence="1">
    <location>
        <begin position="85"/>
        <end position="117"/>
    </location>
</feature>
<dbReference type="Pfam" id="PF00400">
    <property type="entry name" value="WD40"/>
    <property type="match status" value="2"/>
</dbReference>
<keyword evidence="3" id="KW-1185">Reference proteome</keyword>
<reference evidence="2" key="1">
    <citation type="journal article" date="2020" name="Fungal Divers.">
        <title>Resolving the Mortierellaceae phylogeny through synthesis of multi-gene phylogenetics and phylogenomics.</title>
        <authorList>
            <person name="Vandepol N."/>
            <person name="Liber J."/>
            <person name="Desiro A."/>
            <person name="Na H."/>
            <person name="Kennedy M."/>
            <person name="Barry K."/>
            <person name="Grigoriev I.V."/>
            <person name="Miller A.N."/>
            <person name="O'Donnell K."/>
            <person name="Stajich J.E."/>
            <person name="Bonito G."/>
        </authorList>
    </citation>
    <scope>NUCLEOTIDE SEQUENCE</scope>
    <source>
        <strain evidence="2">KOD1015</strain>
    </source>
</reference>
<gene>
    <name evidence="2" type="ORF">BGW38_007588</name>
</gene>
<dbReference type="AlphaFoldDB" id="A0A9P6KA57"/>
<accession>A0A9P6KA57</accession>
<dbReference type="SUPFAM" id="SSF50978">
    <property type="entry name" value="WD40 repeat-like"/>
    <property type="match status" value="1"/>
</dbReference>
<evidence type="ECO:0000313" key="2">
    <source>
        <dbReference type="EMBL" id="KAF9577300.1"/>
    </source>
</evidence>
<comment type="caution">
    <text evidence="2">The sequence shown here is derived from an EMBL/GenBank/DDBJ whole genome shotgun (WGS) entry which is preliminary data.</text>
</comment>
<evidence type="ECO:0000313" key="3">
    <source>
        <dbReference type="Proteomes" id="UP000780801"/>
    </source>
</evidence>
<dbReference type="InterPro" id="IPR015943">
    <property type="entry name" value="WD40/YVTN_repeat-like_dom_sf"/>
</dbReference>
<dbReference type="PANTHER" id="PTHR45589">
    <property type="entry name" value="WD REPEAT DOMAIN 62, ISOFORM G"/>
    <property type="match status" value="1"/>
</dbReference>